<evidence type="ECO:0000259" key="8">
    <source>
        <dbReference type="Pfam" id="PF17768"/>
    </source>
</evidence>
<evidence type="ECO:0000256" key="1">
    <source>
        <dbReference type="ARBA" id="ARBA00005915"/>
    </source>
</evidence>
<evidence type="ECO:0000256" key="3">
    <source>
        <dbReference type="ARBA" id="ARBA00022722"/>
    </source>
</evidence>
<evidence type="ECO:0000256" key="5">
    <source>
        <dbReference type="ARBA" id="ARBA00022839"/>
    </source>
</evidence>
<dbReference type="PANTHER" id="PTHR30255:SF2">
    <property type="entry name" value="SINGLE-STRANDED-DNA-SPECIFIC EXONUCLEASE RECJ"/>
    <property type="match status" value="1"/>
</dbReference>
<dbReference type="Pfam" id="PF01368">
    <property type="entry name" value="DHH"/>
    <property type="match status" value="1"/>
</dbReference>
<name>A0ABY9E6C1_9SPIR</name>
<feature type="domain" description="RecJ OB" evidence="8">
    <location>
        <begin position="594"/>
        <end position="701"/>
    </location>
</feature>
<dbReference type="Pfam" id="PF02272">
    <property type="entry name" value="DHHA1"/>
    <property type="match status" value="1"/>
</dbReference>
<keyword evidence="10" id="KW-1185">Reference proteome</keyword>
<dbReference type="InterPro" id="IPR041122">
    <property type="entry name" value="RecJ_OB"/>
</dbReference>
<proteinExistence type="inferred from homology"/>
<dbReference type="InterPro" id="IPR051673">
    <property type="entry name" value="SSDNA_exonuclease_RecJ"/>
</dbReference>
<protein>
    <recommendedName>
        <fullName evidence="2">Single-stranded-DNA-specific exonuclease RecJ</fullName>
    </recommendedName>
</protein>
<evidence type="ECO:0000256" key="4">
    <source>
        <dbReference type="ARBA" id="ARBA00022801"/>
    </source>
</evidence>
<dbReference type="NCBIfam" id="TIGR00644">
    <property type="entry name" value="recJ"/>
    <property type="match status" value="1"/>
</dbReference>
<feature type="domain" description="DHHA1" evidence="7">
    <location>
        <begin position="486"/>
        <end position="576"/>
    </location>
</feature>
<feature type="domain" description="DDH" evidence="6">
    <location>
        <begin position="78"/>
        <end position="202"/>
    </location>
</feature>
<dbReference type="SUPFAM" id="SSF64182">
    <property type="entry name" value="DHH phosphoesterases"/>
    <property type="match status" value="2"/>
</dbReference>
<gene>
    <name evidence="9" type="primary">recJ</name>
    <name evidence="9" type="ORF">TPLL2_0704</name>
</gene>
<keyword evidence="4" id="KW-0378">Hydrolase</keyword>
<keyword evidence="5 9" id="KW-0269">Exonuclease</keyword>
<dbReference type="InterPro" id="IPR004610">
    <property type="entry name" value="RecJ"/>
</dbReference>
<dbReference type="Gene3D" id="3.90.1640.30">
    <property type="match status" value="2"/>
</dbReference>
<evidence type="ECO:0000259" key="7">
    <source>
        <dbReference type="Pfam" id="PF02272"/>
    </source>
</evidence>
<dbReference type="InterPro" id="IPR001667">
    <property type="entry name" value="DDH_dom"/>
</dbReference>
<keyword evidence="3" id="KW-0540">Nuclease</keyword>
<accession>A0ABY9E6C1</accession>
<dbReference type="EMBL" id="CP097901">
    <property type="protein sequence ID" value="WKC72562.1"/>
    <property type="molecule type" value="Genomic_DNA"/>
</dbReference>
<dbReference type="InterPro" id="IPR003156">
    <property type="entry name" value="DHHA1_dom"/>
</dbReference>
<evidence type="ECO:0000259" key="6">
    <source>
        <dbReference type="Pfam" id="PF01368"/>
    </source>
</evidence>
<dbReference type="RefSeq" id="WP_320341455.1">
    <property type="nucleotide sequence ID" value="NZ_CP097901.1"/>
</dbReference>
<evidence type="ECO:0000313" key="9">
    <source>
        <dbReference type="EMBL" id="WKC72562.1"/>
    </source>
</evidence>
<dbReference type="PANTHER" id="PTHR30255">
    <property type="entry name" value="SINGLE-STRANDED-DNA-SPECIFIC EXONUCLEASE RECJ"/>
    <property type="match status" value="1"/>
</dbReference>
<dbReference type="InterPro" id="IPR038763">
    <property type="entry name" value="DHH_sf"/>
</dbReference>
<dbReference type="Gene3D" id="2.40.50.460">
    <property type="match status" value="1"/>
</dbReference>
<reference evidence="9 10" key="1">
    <citation type="submission" date="2022-05" db="EMBL/GenBank/DDBJ databases">
        <title>Treponema leporis L2 test.</title>
        <authorList>
            <person name="Cejkova D."/>
        </authorList>
    </citation>
    <scope>NUCLEOTIDE SEQUENCE [LARGE SCALE GENOMIC DNA]</scope>
    <source>
        <strain evidence="9 10">L2</strain>
    </source>
</reference>
<dbReference type="Pfam" id="PF17768">
    <property type="entry name" value="RecJ_OB"/>
    <property type="match status" value="1"/>
</dbReference>
<dbReference type="Proteomes" id="UP001321460">
    <property type="component" value="Chromosome"/>
</dbReference>
<organism evidence="9 10">
    <name type="scientific">Treponema paraluiscuniculi</name>
    <dbReference type="NCBI Taxonomy" id="53435"/>
    <lineage>
        <taxon>Bacteria</taxon>
        <taxon>Pseudomonadati</taxon>
        <taxon>Spirochaetota</taxon>
        <taxon>Spirochaetia</taxon>
        <taxon>Spirochaetales</taxon>
        <taxon>Treponemataceae</taxon>
        <taxon>Treponema</taxon>
    </lineage>
</organism>
<evidence type="ECO:0000313" key="10">
    <source>
        <dbReference type="Proteomes" id="UP001321460"/>
    </source>
</evidence>
<dbReference type="GO" id="GO:0004527">
    <property type="term" value="F:exonuclease activity"/>
    <property type="evidence" value="ECO:0007669"/>
    <property type="project" value="UniProtKB-KW"/>
</dbReference>
<comment type="similarity">
    <text evidence="1">Belongs to the RecJ family.</text>
</comment>
<sequence length="706" mass="78719">MKRWRAKALDEGRVRELTARYSCSALEAAILVRRKVVDADALLFHFERDLRYLPGPFRFHAMSAAVDRLRLAHERKEKVLIFGDRDADGISATTLLFEALCAFGLTVCWRVPVADEPYGLSCNAVDEHAAAGGTLIVTVDCGISNRAEIAYARHRGIDVLVIDHHAAPETLPDAIIINAKVPGAGYPHEFLSGCATAWKVVTALRFSTSGWYQRPVVLLHVRPVTGAYTIEAVKMCNMEVVDRLSETVVPRMLLPSHTRLGAFLEGQEVFVWDEQVVRTQLAKVFGGEFPWRFTDVRPRMAAFFPQCERASLLRMKNFSRIGRARSKPMEEIESFINLFITFVQKDTQLYRGAADELQLVAISTLSDLMVLAGENRIMVRYGLQAMNEAPRVGLRELFAIQRLMGKKLGTVEVGWSIVPLINATGRLGCPHRAVELFLMREASQRALQARKMVQLNEQRKKLGRSARALAEPLARASLETYSNRLAVVCSDKIHRGVTGILANCLSEALRVPCVIICIMADGHAVGSLRSARGYHLFSLLDPLADLFSDYGGHAFAAGFSIPSERIPQLLHRMELYAATIEFADESAQECGEFDAELDATQMTRGLLTLIDRFEPYGEGNPPLCFLAKKLKIFSASLFGRTERVHVKLTLDAQVHKWPAIYWGAGEKLAQEFAVGDVVDAVFQVTRNTFQGTCTPQLVIQDLWRSE</sequence>
<evidence type="ECO:0000256" key="2">
    <source>
        <dbReference type="ARBA" id="ARBA00019841"/>
    </source>
</evidence>